<dbReference type="Gene3D" id="1.10.1650.10">
    <property type="match status" value="1"/>
</dbReference>
<evidence type="ECO:0000313" key="6">
    <source>
        <dbReference type="EMBL" id="MBM3281821.1"/>
    </source>
</evidence>
<dbReference type="InterPro" id="IPR015972">
    <property type="entry name" value="Ribosomal_eL19_dom1"/>
</dbReference>
<dbReference type="AlphaFoldDB" id="A0A8T4C5Y7"/>
<dbReference type="PANTHER" id="PTHR10722">
    <property type="entry name" value="60S RIBOSOMAL PROTEIN L19"/>
    <property type="match status" value="1"/>
</dbReference>
<dbReference type="SMART" id="SM01416">
    <property type="entry name" value="Ribosomal_L19e"/>
    <property type="match status" value="1"/>
</dbReference>
<dbReference type="InterPro" id="IPR057260">
    <property type="entry name" value="Ribosomal_L19e_C"/>
</dbReference>
<feature type="domain" description="Large ribosomal subunit protein eL19" evidence="5">
    <location>
        <begin position="2"/>
        <end position="144"/>
    </location>
</feature>
<feature type="region of interest" description="Disordered" evidence="4">
    <location>
        <begin position="67"/>
        <end position="94"/>
    </location>
</feature>
<dbReference type="GO" id="GO:0022625">
    <property type="term" value="C:cytosolic large ribosomal subunit"/>
    <property type="evidence" value="ECO:0007669"/>
    <property type="project" value="InterPro"/>
</dbReference>
<organism evidence="6 7">
    <name type="scientific">Candidatus Iainarchaeum sp</name>
    <dbReference type="NCBI Taxonomy" id="3101447"/>
    <lineage>
        <taxon>Archaea</taxon>
        <taxon>Candidatus Iainarchaeota</taxon>
        <taxon>Candidatus Iainarchaeia</taxon>
        <taxon>Candidatus Iainarchaeales</taxon>
        <taxon>Candidatus Iainarchaeaceae</taxon>
        <taxon>Candidatus Iainarchaeum</taxon>
    </lineage>
</organism>
<evidence type="ECO:0000313" key="7">
    <source>
        <dbReference type="Proteomes" id="UP000774699"/>
    </source>
</evidence>
<dbReference type="NCBIfam" id="NF006343">
    <property type="entry name" value="PRK08570.1"/>
    <property type="match status" value="1"/>
</dbReference>
<keyword evidence="3" id="KW-0687">Ribonucleoprotein</keyword>
<name>A0A8T4C5Y7_9ARCH</name>
<keyword evidence="2 6" id="KW-0689">Ribosomal protein</keyword>
<dbReference type="Proteomes" id="UP000774699">
    <property type="component" value="Unassembled WGS sequence"/>
</dbReference>
<evidence type="ECO:0000259" key="5">
    <source>
        <dbReference type="SMART" id="SM01416"/>
    </source>
</evidence>
<reference evidence="6" key="1">
    <citation type="submission" date="2019-03" db="EMBL/GenBank/DDBJ databases">
        <title>Lake Tanganyika Metagenome-Assembled Genomes (MAGs).</title>
        <authorList>
            <person name="Tran P."/>
        </authorList>
    </citation>
    <scope>NUCLEOTIDE SEQUENCE</scope>
    <source>
        <strain evidence="6">M_DeepCast_50m_m2_156</strain>
    </source>
</reference>
<dbReference type="Pfam" id="PF01280">
    <property type="entry name" value="Ribosomal_L19e"/>
    <property type="match status" value="1"/>
</dbReference>
<dbReference type="InterPro" id="IPR039547">
    <property type="entry name" value="Ribosomal_eL19"/>
</dbReference>
<dbReference type="GO" id="GO:0003723">
    <property type="term" value="F:RNA binding"/>
    <property type="evidence" value="ECO:0007669"/>
    <property type="project" value="InterPro"/>
</dbReference>
<sequence>MNPRKLKRMAADIMNVGESKIWIDAAQMTKAVEAMTRDDVRNLIAQRIVRKRRDAQHSRGAARILHAKKVLGRKKGPGKRTGTKKARSQPKQQWVDRVRALRKTLRTLKTSGKIKGNYAQHYRKVKGNYFRGTKHLLQVVEGESK</sequence>
<dbReference type="InterPro" id="IPR035970">
    <property type="entry name" value="60S_ribosomal_eL19_sf"/>
</dbReference>
<evidence type="ECO:0000256" key="4">
    <source>
        <dbReference type="SAM" id="MobiDB-lite"/>
    </source>
</evidence>
<evidence type="ECO:0000256" key="2">
    <source>
        <dbReference type="ARBA" id="ARBA00022980"/>
    </source>
</evidence>
<dbReference type="SUPFAM" id="SSF48140">
    <property type="entry name" value="Ribosomal protein L19 (L19e)"/>
    <property type="match status" value="1"/>
</dbReference>
<evidence type="ECO:0000256" key="3">
    <source>
        <dbReference type="ARBA" id="ARBA00023274"/>
    </source>
</evidence>
<comment type="similarity">
    <text evidence="1">Belongs to the eukaryotic ribosomal protein eL19 family.</text>
</comment>
<dbReference type="GO" id="GO:0003735">
    <property type="term" value="F:structural constituent of ribosome"/>
    <property type="evidence" value="ECO:0007669"/>
    <property type="project" value="InterPro"/>
</dbReference>
<feature type="compositionally biased region" description="Basic residues" evidence="4">
    <location>
        <begin position="67"/>
        <end position="88"/>
    </location>
</feature>
<comment type="caution">
    <text evidence="6">The sequence shown here is derived from an EMBL/GenBank/DDBJ whole genome shotgun (WGS) entry which is preliminary data.</text>
</comment>
<dbReference type="Gene3D" id="1.10.1200.240">
    <property type="match status" value="1"/>
</dbReference>
<dbReference type="GO" id="GO:0006412">
    <property type="term" value="P:translation"/>
    <property type="evidence" value="ECO:0007669"/>
    <property type="project" value="InterPro"/>
</dbReference>
<evidence type="ECO:0000256" key="1">
    <source>
        <dbReference type="ARBA" id="ARBA00011082"/>
    </source>
</evidence>
<dbReference type="EMBL" id="VGJJ01000002">
    <property type="protein sequence ID" value="MBM3281821.1"/>
    <property type="molecule type" value="Genomic_DNA"/>
</dbReference>
<dbReference type="InterPro" id="IPR000196">
    <property type="entry name" value="Ribosomal_eL19_dom"/>
</dbReference>
<dbReference type="Pfam" id="PF25476">
    <property type="entry name" value="Ribosomal_L19e_C"/>
    <property type="match status" value="1"/>
</dbReference>
<protein>
    <submittedName>
        <fullName evidence="6">50S ribosomal protein L19e</fullName>
    </submittedName>
</protein>
<dbReference type="InterPro" id="IPR057259">
    <property type="entry name" value="Ribosomal_L19e"/>
</dbReference>
<gene>
    <name evidence="6" type="ORF">FJY86_00575</name>
</gene>
<proteinExistence type="inferred from homology"/>
<accession>A0A8T4C5Y7</accession>